<name>A0ABU1E3E0_9FLAO</name>
<evidence type="ECO:0000313" key="2">
    <source>
        <dbReference type="EMBL" id="MDR4952317.1"/>
    </source>
</evidence>
<feature type="domain" description="N-acetyltransferase" evidence="1">
    <location>
        <begin position="10"/>
        <end position="163"/>
    </location>
</feature>
<dbReference type="EC" id="2.3.1.-" evidence="2"/>
<dbReference type="EMBL" id="JAVIXS010000006">
    <property type="protein sequence ID" value="MDR4952317.1"/>
    <property type="molecule type" value="Genomic_DNA"/>
</dbReference>
<keyword evidence="2" id="KW-0808">Transferase</keyword>
<dbReference type="PROSITE" id="PS51186">
    <property type="entry name" value="GNAT"/>
    <property type="match status" value="1"/>
</dbReference>
<comment type="caution">
    <text evidence="2">The sequence shown here is derived from an EMBL/GenBank/DDBJ whole genome shotgun (WGS) entry which is preliminary data.</text>
</comment>
<dbReference type="SUPFAM" id="SSF55729">
    <property type="entry name" value="Acyl-CoA N-acyltransferases (Nat)"/>
    <property type="match status" value="1"/>
</dbReference>
<accession>A0ABU1E3E0</accession>
<gene>
    <name evidence="2" type="ORF">REB14_09050</name>
</gene>
<dbReference type="PANTHER" id="PTHR43451">
    <property type="entry name" value="ACETYLTRANSFERASE (GNAT) FAMILY PROTEIN"/>
    <property type="match status" value="1"/>
</dbReference>
<reference evidence="2 3" key="1">
    <citation type="submission" date="2023-08" db="EMBL/GenBank/DDBJ databases">
        <authorList>
            <person name="Maltman C."/>
        </authorList>
    </citation>
    <scope>NUCLEOTIDE SEQUENCE [LARGE SCALE GENOMIC DNA]</scope>
    <source>
        <strain evidence="2 3">ES2</strain>
    </source>
</reference>
<dbReference type="Pfam" id="PF13673">
    <property type="entry name" value="Acetyltransf_10"/>
    <property type="match status" value="1"/>
</dbReference>
<evidence type="ECO:0000259" key="1">
    <source>
        <dbReference type="PROSITE" id="PS51186"/>
    </source>
</evidence>
<dbReference type="RefSeq" id="WP_309522013.1">
    <property type="nucleotide sequence ID" value="NZ_JAVIXS010000006.1"/>
</dbReference>
<keyword evidence="3" id="KW-1185">Reference proteome</keyword>
<dbReference type="PANTHER" id="PTHR43451:SF1">
    <property type="entry name" value="ACETYLTRANSFERASE"/>
    <property type="match status" value="1"/>
</dbReference>
<dbReference type="InterPro" id="IPR000182">
    <property type="entry name" value="GNAT_dom"/>
</dbReference>
<dbReference type="InterPro" id="IPR052564">
    <property type="entry name" value="N-acetyltrans/Recomb-assoc"/>
</dbReference>
<evidence type="ECO:0000313" key="3">
    <source>
        <dbReference type="Proteomes" id="UP001260959"/>
    </source>
</evidence>
<dbReference type="InterPro" id="IPR016181">
    <property type="entry name" value="Acyl_CoA_acyltransferase"/>
</dbReference>
<protein>
    <submittedName>
        <fullName evidence="2">GNAT family N-acetyltransferase</fullName>
        <ecNumber evidence="2">2.3.1.-</ecNumber>
    </submittedName>
</protein>
<dbReference type="Proteomes" id="UP001260959">
    <property type="component" value="Unassembled WGS sequence"/>
</dbReference>
<dbReference type="GO" id="GO:0016746">
    <property type="term" value="F:acyltransferase activity"/>
    <property type="evidence" value="ECO:0007669"/>
    <property type="project" value="UniProtKB-KW"/>
</dbReference>
<sequence length="164" mass="18933">MNSNTSDNHIIIRKGIYDDLPAMLQLFTATIDEVCKKDYDLQQLEAWKSGTENRERWVKVITEQYVLVAVTENKIAGFCTLDQGNYIDLLFVHKDFQHRGIATLLYQQIEKEALLKKKKELTADVSKTAKSFFEKSGFKVIQEQAVYVKGVAITNYKMVKNLIY</sequence>
<dbReference type="CDD" id="cd04301">
    <property type="entry name" value="NAT_SF"/>
    <property type="match status" value="1"/>
</dbReference>
<organism evidence="2 3">
    <name type="scientific">Chryseobacterium metallicongregator</name>
    <dbReference type="NCBI Taxonomy" id="3073042"/>
    <lineage>
        <taxon>Bacteria</taxon>
        <taxon>Pseudomonadati</taxon>
        <taxon>Bacteroidota</taxon>
        <taxon>Flavobacteriia</taxon>
        <taxon>Flavobacteriales</taxon>
        <taxon>Weeksellaceae</taxon>
        <taxon>Chryseobacterium group</taxon>
        <taxon>Chryseobacterium</taxon>
    </lineage>
</organism>
<proteinExistence type="predicted"/>
<keyword evidence="2" id="KW-0012">Acyltransferase</keyword>
<dbReference type="Gene3D" id="3.40.630.30">
    <property type="match status" value="1"/>
</dbReference>